<dbReference type="Proteomes" id="UP000727907">
    <property type="component" value="Unassembled WGS sequence"/>
</dbReference>
<evidence type="ECO:0000313" key="3">
    <source>
        <dbReference type="Proteomes" id="UP000727907"/>
    </source>
</evidence>
<accession>A0ABS6IPQ1</accession>
<proteinExistence type="predicted"/>
<dbReference type="EMBL" id="JAHOPB010000001">
    <property type="protein sequence ID" value="MBU8875672.1"/>
    <property type="molecule type" value="Genomic_DNA"/>
</dbReference>
<organism evidence="2 3">
    <name type="scientific">Reyranella humidisoli</name>
    <dbReference type="NCBI Taxonomy" id="2849149"/>
    <lineage>
        <taxon>Bacteria</taxon>
        <taxon>Pseudomonadati</taxon>
        <taxon>Pseudomonadota</taxon>
        <taxon>Alphaproteobacteria</taxon>
        <taxon>Hyphomicrobiales</taxon>
        <taxon>Reyranellaceae</taxon>
        <taxon>Reyranella</taxon>
    </lineage>
</organism>
<evidence type="ECO:0008006" key="4">
    <source>
        <dbReference type="Google" id="ProtNLM"/>
    </source>
</evidence>
<protein>
    <recommendedName>
        <fullName evidence="4">UrcA family protein</fullName>
    </recommendedName>
</protein>
<keyword evidence="1" id="KW-0732">Signal</keyword>
<evidence type="ECO:0000313" key="2">
    <source>
        <dbReference type="EMBL" id="MBU8875672.1"/>
    </source>
</evidence>
<dbReference type="PROSITE" id="PS51257">
    <property type="entry name" value="PROKAR_LIPOPROTEIN"/>
    <property type="match status" value="1"/>
</dbReference>
<reference evidence="2 3" key="1">
    <citation type="submission" date="2021-06" db="EMBL/GenBank/DDBJ databases">
        <authorList>
            <person name="Lee D.H."/>
        </authorList>
    </citation>
    <scope>NUCLEOTIDE SEQUENCE [LARGE SCALE GENOMIC DNA]</scope>
    <source>
        <strain evidence="2 3">MMS21-HV4-11</strain>
    </source>
</reference>
<feature type="chain" id="PRO_5046268276" description="UrcA family protein" evidence="1">
    <location>
        <begin position="25"/>
        <end position="120"/>
    </location>
</feature>
<comment type="caution">
    <text evidence="2">The sequence shown here is derived from an EMBL/GenBank/DDBJ whole genome shotgun (WGS) entry which is preliminary data.</text>
</comment>
<gene>
    <name evidence="2" type="ORF">KQ910_18000</name>
</gene>
<dbReference type="RefSeq" id="WP_216963285.1">
    <property type="nucleotide sequence ID" value="NZ_JAHOPB010000001.1"/>
</dbReference>
<keyword evidence="3" id="KW-1185">Reference proteome</keyword>
<name>A0ABS6IPQ1_9HYPH</name>
<feature type="signal peptide" evidence="1">
    <location>
        <begin position="1"/>
        <end position="24"/>
    </location>
</feature>
<evidence type="ECO:0000256" key="1">
    <source>
        <dbReference type="SAM" id="SignalP"/>
    </source>
</evidence>
<sequence>MTATRKTLQAALVAFPLLLGGCEAASSLRGAGLDDPKLMKSINDAYEARDNCLAANVHLADANSASAQSLAATAAASCQTQTDVLISLSNPSGDPRVAAAIQKDSSFRAMRFVLKARGQG</sequence>